<evidence type="ECO:0000256" key="3">
    <source>
        <dbReference type="ARBA" id="ARBA00023125"/>
    </source>
</evidence>
<proteinExistence type="inferred from homology"/>
<dbReference type="AlphaFoldDB" id="A0A916J2S4"/>
<keyword evidence="7" id="KW-0346">Stress response</keyword>
<keyword evidence="3" id="KW-0238">DNA-binding</keyword>
<dbReference type="PROSITE" id="PS50889">
    <property type="entry name" value="S4"/>
    <property type="match status" value="1"/>
</dbReference>
<feature type="domain" description="RNA-binding S4" evidence="6">
    <location>
        <begin position="8"/>
        <end position="71"/>
    </location>
</feature>
<keyword evidence="8" id="KW-1185">Reference proteome</keyword>
<name>A0A916J2S4_9PROT</name>
<evidence type="ECO:0000256" key="2">
    <source>
        <dbReference type="ARBA" id="ARBA00022884"/>
    </source>
</evidence>
<dbReference type="GO" id="GO:0034605">
    <property type="term" value="P:cellular response to heat"/>
    <property type="evidence" value="ECO:0007669"/>
    <property type="project" value="InterPro"/>
</dbReference>
<dbReference type="Gene3D" id="3.10.290.10">
    <property type="entry name" value="RNA-binding S4 domain"/>
    <property type="match status" value="1"/>
</dbReference>
<sequence>MNDFTNALRIDKWLWAARFFKTRSLAAAAVENGKVRLNGSPTKSSREVKPHDAIDIAVGELRWSVIVKGINAQRRPAAEARLLYEETEASLARRTREAEMRKLAPVPGSDLKGRPTKRSGRLIRRVGA</sequence>
<evidence type="ECO:0000256" key="4">
    <source>
        <dbReference type="PROSITE-ProRule" id="PRU00182"/>
    </source>
</evidence>
<reference evidence="7" key="1">
    <citation type="submission" date="2021-04" db="EMBL/GenBank/DDBJ databases">
        <authorList>
            <person name="Hornung B."/>
        </authorList>
    </citation>
    <scope>NUCLEOTIDE SEQUENCE</scope>
    <source>
        <strain evidence="7">G5G6</strain>
    </source>
</reference>
<comment type="caution">
    <text evidence="7">The sequence shown here is derived from an EMBL/GenBank/DDBJ whole genome shotgun (WGS) entry which is preliminary data.</text>
</comment>
<feature type="compositionally biased region" description="Basic residues" evidence="5">
    <location>
        <begin position="114"/>
        <end position="128"/>
    </location>
</feature>
<feature type="region of interest" description="Disordered" evidence="5">
    <location>
        <begin position="95"/>
        <end position="128"/>
    </location>
</feature>
<dbReference type="EMBL" id="CAJQUM010000001">
    <property type="protein sequence ID" value="CAG4883639.1"/>
    <property type="molecule type" value="Genomic_DNA"/>
</dbReference>
<comment type="similarity">
    <text evidence="1">Belongs to the HSP15 family.</text>
</comment>
<dbReference type="Proteomes" id="UP000742786">
    <property type="component" value="Unassembled WGS sequence"/>
</dbReference>
<dbReference type="InterPro" id="IPR025708">
    <property type="entry name" value="HSP15"/>
</dbReference>
<protein>
    <submittedName>
        <fullName evidence="7">Heat shock protein 15</fullName>
    </submittedName>
</protein>
<dbReference type="InterPro" id="IPR036986">
    <property type="entry name" value="S4_RNA-bd_sf"/>
</dbReference>
<accession>A0A916J2S4</accession>
<evidence type="ECO:0000256" key="1">
    <source>
        <dbReference type="ARBA" id="ARBA00008396"/>
    </source>
</evidence>
<dbReference type="PIRSF" id="PIRSF016821">
    <property type="entry name" value="HSP15"/>
    <property type="match status" value="1"/>
</dbReference>
<gene>
    <name evidence="7" type="primary">hslR</name>
    <name evidence="7" type="ORF">GTOL_11522</name>
</gene>
<dbReference type="RefSeq" id="WP_220635582.1">
    <property type="nucleotide sequence ID" value="NZ_CAJQUM010000001.1"/>
</dbReference>
<dbReference type="GO" id="GO:0003677">
    <property type="term" value="F:DNA binding"/>
    <property type="evidence" value="ECO:0007669"/>
    <property type="project" value="UniProtKB-KW"/>
</dbReference>
<evidence type="ECO:0000313" key="8">
    <source>
        <dbReference type="Proteomes" id="UP000742786"/>
    </source>
</evidence>
<keyword evidence="2 4" id="KW-0694">RNA-binding</keyword>
<dbReference type="SMART" id="SM00363">
    <property type="entry name" value="S4"/>
    <property type="match status" value="1"/>
</dbReference>
<organism evidence="7 8">
    <name type="scientific">Georgfuchsia toluolica</name>
    <dbReference type="NCBI Taxonomy" id="424218"/>
    <lineage>
        <taxon>Bacteria</taxon>
        <taxon>Pseudomonadati</taxon>
        <taxon>Pseudomonadota</taxon>
        <taxon>Betaproteobacteria</taxon>
        <taxon>Nitrosomonadales</taxon>
        <taxon>Sterolibacteriaceae</taxon>
        <taxon>Georgfuchsia</taxon>
    </lineage>
</organism>
<evidence type="ECO:0000256" key="5">
    <source>
        <dbReference type="SAM" id="MobiDB-lite"/>
    </source>
</evidence>
<evidence type="ECO:0000259" key="6">
    <source>
        <dbReference type="SMART" id="SM00363"/>
    </source>
</evidence>
<dbReference type="Pfam" id="PF01479">
    <property type="entry name" value="S4"/>
    <property type="match status" value="1"/>
</dbReference>
<dbReference type="InterPro" id="IPR002942">
    <property type="entry name" value="S4_RNA-bd"/>
</dbReference>
<dbReference type="GO" id="GO:0043023">
    <property type="term" value="F:ribosomal large subunit binding"/>
    <property type="evidence" value="ECO:0007669"/>
    <property type="project" value="InterPro"/>
</dbReference>
<evidence type="ECO:0000313" key="7">
    <source>
        <dbReference type="EMBL" id="CAG4883639.1"/>
    </source>
</evidence>
<dbReference type="SUPFAM" id="SSF55174">
    <property type="entry name" value="Alpha-L RNA-binding motif"/>
    <property type="match status" value="1"/>
</dbReference>
<dbReference type="GO" id="GO:0003727">
    <property type="term" value="F:single-stranded RNA binding"/>
    <property type="evidence" value="ECO:0007669"/>
    <property type="project" value="InterPro"/>
</dbReference>
<dbReference type="CDD" id="cd00165">
    <property type="entry name" value="S4"/>
    <property type="match status" value="1"/>
</dbReference>